<dbReference type="Gene3D" id="3.30.420.10">
    <property type="entry name" value="Ribonuclease H-like superfamily/Ribonuclease H"/>
    <property type="match status" value="1"/>
</dbReference>
<comment type="caution">
    <text evidence="6">The sequence shown here is derived from an EMBL/GenBank/DDBJ whole genome shotgun (WGS) entry which is preliminary data.</text>
</comment>
<dbReference type="Pfam" id="PF00929">
    <property type="entry name" value="RNase_T"/>
    <property type="match status" value="1"/>
</dbReference>
<dbReference type="GO" id="GO:0008408">
    <property type="term" value="F:3'-5' exonuclease activity"/>
    <property type="evidence" value="ECO:0007669"/>
    <property type="project" value="TreeGrafter"/>
</dbReference>
<feature type="compositionally biased region" description="Polar residues" evidence="4">
    <location>
        <begin position="330"/>
        <end position="344"/>
    </location>
</feature>
<evidence type="ECO:0000256" key="3">
    <source>
        <dbReference type="ARBA" id="ARBA00022839"/>
    </source>
</evidence>
<organism evidence="6 7">
    <name type="scientific">Corynebacterium macginleyi</name>
    <dbReference type="NCBI Taxonomy" id="38290"/>
    <lineage>
        <taxon>Bacteria</taxon>
        <taxon>Bacillati</taxon>
        <taxon>Actinomycetota</taxon>
        <taxon>Actinomycetes</taxon>
        <taxon>Mycobacteriales</taxon>
        <taxon>Corynebacteriaceae</taxon>
        <taxon>Corynebacterium</taxon>
    </lineage>
</organism>
<dbReference type="EMBL" id="REGC01000001">
    <property type="protein sequence ID" value="RMB64233.1"/>
    <property type="molecule type" value="Genomic_DNA"/>
</dbReference>
<evidence type="ECO:0000256" key="1">
    <source>
        <dbReference type="ARBA" id="ARBA00022722"/>
    </source>
</evidence>
<dbReference type="SUPFAM" id="SSF52113">
    <property type="entry name" value="BRCT domain"/>
    <property type="match status" value="1"/>
</dbReference>
<evidence type="ECO:0000256" key="2">
    <source>
        <dbReference type="ARBA" id="ARBA00022801"/>
    </source>
</evidence>
<dbReference type="SMART" id="SM00479">
    <property type="entry name" value="EXOIII"/>
    <property type="match status" value="1"/>
</dbReference>
<dbReference type="InterPro" id="IPR013520">
    <property type="entry name" value="Ribonucl_H"/>
</dbReference>
<dbReference type="InterPro" id="IPR036397">
    <property type="entry name" value="RNaseH_sf"/>
</dbReference>
<proteinExistence type="predicted"/>
<evidence type="ECO:0000259" key="5">
    <source>
        <dbReference type="PROSITE" id="PS50172"/>
    </source>
</evidence>
<accession>A0A3M0GR99</accession>
<dbReference type="AlphaFoldDB" id="A0A3M0GR99"/>
<keyword evidence="2" id="KW-0378">Hydrolase</keyword>
<dbReference type="Gene3D" id="3.40.50.10190">
    <property type="entry name" value="BRCT domain"/>
    <property type="match status" value="1"/>
</dbReference>
<dbReference type="PROSITE" id="PS50172">
    <property type="entry name" value="BRCT"/>
    <property type="match status" value="1"/>
</dbReference>
<evidence type="ECO:0000313" key="7">
    <source>
        <dbReference type="Proteomes" id="UP000270649"/>
    </source>
</evidence>
<name>A0A3M0GR99_9CORY</name>
<dbReference type="PANTHER" id="PTHR30231">
    <property type="entry name" value="DNA POLYMERASE III SUBUNIT EPSILON"/>
    <property type="match status" value="1"/>
</dbReference>
<keyword evidence="1" id="KW-0540">Nuclease</keyword>
<feature type="region of interest" description="Disordered" evidence="4">
    <location>
        <begin position="313"/>
        <end position="351"/>
    </location>
</feature>
<dbReference type="InterPro" id="IPR036420">
    <property type="entry name" value="BRCT_dom_sf"/>
</dbReference>
<keyword evidence="3" id="KW-0269">Exonuclease</keyword>
<reference evidence="6 7" key="1">
    <citation type="submission" date="2018-10" db="EMBL/GenBank/DDBJ databases">
        <title>Corynebacterium macginleyi genome sequencing and assembly of the type strain and two clinical samples.</title>
        <authorList>
            <person name="Bernier A.-M."/>
            <person name="Bernard K."/>
        </authorList>
    </citation>
    <scope>NUCLEOTIDE SEQUENCE [LARGE SCALE GENOMIC DNA]</scope>
    <source>
        <strain evidence="6 7">NML 120205</strain>
    </source>
</reference>
<gene>
    <name evidence="6" type="ORF">D9543_00110</name>
</gene>
<dbReference type="InterPro" id="IPR001357">
    <property type="entry name" value="BRCT_dom"/>
</dbReference>
<dbReference type="CDD" id="cd17748">
    <property type="entry name" value="BRCT_DNA_ligase_like"/>
    <property type="match status" value="1"/>
</dbReference>
<dbReference type="PANTHER" id="PTHR30231:SF4">
    <property type="entry name" value="PROTEIN NEN2"/>
    <property type="match status" value="1"/>
</dbReference>
<dbReference type="Proteomes" id="UP000270649">
    <property type="component" value="Unassembled WGS sequence"/>
</dbReference>
<dbReference type="GeneID" id="92745829"/>
<dbReference type="RefSeq" id="WP_121910948.1">
    <property type="nucleotide sequence ID" value="NZ_CP068291.1"/>
</dbReference>
<evidence type="ECO:0000313" key="6">
    <source>
        <dbReference type="EMBL" id="RMB64233.1"/>
    </source>
</evidence>
<dbReference type="SUPFAM" id="SSF53098">
    <property type="entry name" value="Ribonuclease H-like"/>
    <property type="match status" value="1"/>
</dbReference>
<dbReference type="GO" id="GO:0003676">
    <property type="term" value="F:nucleic acid binding"/>
    <property type="evidence" value="ECO:0007669"/>
    <property type="project" value="InterPro"/>
</dbReference>
<protein>
    <submittedName>
        <fullName evidence="6">DNA polymerase III subunit epsilon</fullName>
    </submittedName>
</protein>
<evidence type="ECO:0000256" key="4">
    <source>
        <dbReference type="SAM" id="MobiDB-lite"/>
    </source>
</evidence>
<feature type="domain" description="BRCT" evidence="5">
    <location>
        <begin position="363"/>
        <end position="427"/>
    </location>
</feature>
<dbReference type="GO" id="GO:0005829">
    <property type="term" value="C:cytosol"/>
    <property type="evidence" value="ECO:0007669"/>
    <property type="project" value="TreeGrafter"/>
</dbReference>
<sequence>MSYPAHGVIIDVTAEKIVLHHSLLSRSLGASATTEIALDTIDELRVNKTSATGFGSLSLGSAGNIAFAPNQDPHRVARAIEAALKGEAPAAATTPYAGEEAAVGNPGLNFVAVDVETANDNWGSICQIGAVRYRDGQETESRSWLCAPPPGLEHFAEVNIAIHGITAADVEGAVPFATAAAELFDFIGSDVIVAHNVQFDSSALRNGLLAAGADIPTIALACSLALSRDASRQGVISVTNHKLPTVVNHLGGPSFTHHDATHDARAAGTIITGLAQRFGHTGSITDLFTKREFKLGRLQSSAILPVLRAHTAPTSGDDLGAGTDFRDSTRSAGTSKKPTSSNRTPWRAVATPDIIPDPNLDADPEGALYGQHVTLTGDFEPYDKGMLWQGIAERGGHIGKNVTKKTTLLIVGEWAKKTSKEKRAEELQKKGHSITFWSGAQLFSELELDAEPPF</sequence>
<dbReference type="InterPro" id="IPR012337">
    <property type="entry name" value="RNaseH-like_sf"/>
</dbReference>